<dbReference type="Gene3D" id="3.30.750.24">
    <property type="entry name" value="STAS domain"/>
    <property type="match status" value="1"/>
</dbReference>
<keyword evidence="5" id="KW-1185">Reference proteome</keyword>
<dbReference type="SUPFAM" id="SSF52091">
    <property type="entry name" value="SpoIIaa-like"/>
    <property type="match status" value="1"/>
</dbReference>
<gene>
    <name evidence="4" type="primary">rsbV</name>
    <name evidence="4" type="ORF">GCM10010171_27690</name>
</gene>
<dbReference type="RefSeq" id="WP_189210807.1">
    <property type="nucleotide sequence ID" value="NZ_BMRB01000002.1"/>
</dbReference>
<sequence length="108" mass="11482">MSAEPARLVVSHLAAVDGGHTVVLDGELDYQTAPDFVAVLDEIPVDDGARVDLDLAAVPFCDSAGIAALVRAYQLVNKGQGKLRVVAMDPRVRRTLELTGLAQLFTQP</sequence>
<organism evidence="4 5">
    <name type="scientific">Actinokineospora fastidiosa</name>
    <dbReference type="NCBI Taxonomy" id="1816"/>
    <lineage>
        <taxon>Bacteria</taxon>
        <taxon>Bacillati</taxon>
        <taxon>Actinomycetota</taxon>
        <taxon>Actinomycetes</taxon>
        <taxon>Pseudonocardiales</taxon>
        <taxon>Pseudonocardiaceae</taxon>
        <taxon>Actinokineospora</taxon>
    </lineage>
</organism>
<name>A0A918GF63_9PSEU</name>
<dbReference type="InterPro" id="IPR003658">
    <property type="entry name" value="Anti-sigma_ant"/>
</dbReference>
<dbReference type="GO" id="GO:0043856">
    <property type="term" value="F:anti-sigma factor antagonist activity"/>
    <property type="evidence" value="ECO:0007669"/>
    <property type="project" value="InterPro"/>
</dbReference>
<dbReference type="InterPro" id="IPR002645">
    <property type="entry name" value="STAS_dom"/>
</dbReference>
<evidence type="ECO:0000256" key="1">
    <source>
        <dbReference type="ARBA" id="ARBA00009013"/>
    </source>
</evidence>
<evidence type="ECO:0000313" key="5">
    <source>
        <dbReference type="Proteomes" id="UP000660680"/>
    </source>
</evidence>
<evidence type="ECO:0000256" key="2">
    <source>
        <dbReference type="RuleBase" id="RU003749"/>
    </source>
</evidence>
<dbReference type="CDD" id="cd07043">
    <property type="entry name" value="STAS_anti-anti-sigma_factors"/>
    <property type="match status" value="1"/>
</dbReference>
<evidence type="ECO:0000313" key="4">
    <source>
        <dbReference type="EMBL" id="GGS32207.1"/>
    </source>
</evidence>
<reference evidence="4" key="2">
    <citation type="submission" date="2020-09" db="EMBL/GenBank/DDBJ databases">
        <authorList>
            <person name="Sun Q."/>
            <person name="Ohkuma M."/>
        </authorList>
    </citation>
    <scope>NUCLEOTIDE SEQUENCE</scope>
    <source>
        <strain evidence="4">JCM 3276</strain>
    </source>
</reference>
<accession>A0A918GF63</accession>
<dbReference type="NCBIfam" id="TIGR00377">
    <property type="entry name" value="ant_ant_sig"/>
    <property type="match status" value="1"/>
</dbReference>
<dbReference type="Proteomes" id="UP000660680">
    <property type="component" value="Unassembled WGS sequence"/>
</dbReference>
<dbReference type="PANTHER" id="PTHR33495">
    <property type="entry name" value="ANTI-SIGMA FACTOR ANTAGONIST TM_1081-RELATED-RELATED"/>
    <property type="match status" value="1"/>
</dbReference>
<comment type="similarity">
    <text evidence="1 2">Belongs to the anti-sigma-factor antagonist family.</text>
</comment>
<dbReference type="InterPro" id="IPR036513">
    <property type="entry name" value="STAS_dom_sf"/>
</dbReference>
<dbReference type="PROSITE" id="PS50801">
    <property type="entry name" value="STAS"/>
    <property type="match status" value="1"/>
</dbReference>
<evidence type="ECO:0000259" key="3">
    <source>
        <dbReference type="PROSITE" id="PS50801"/>
    </source>
</evidence>
<dbReference type="EMBL" id="BMRB01000002">
    <property type="protein sequence ID" value="GGS32207.1"/>
    <property type="molecule type" value="Genomic_DNA"/>
</dbReference>
<proteinExistence type="inferred from homology"/>
<protein>
    <recommendedName>
        <fullName evidence="2">Anti-sigma factor antagonist</fullName>
    </recommendedName>
</protein>
<dbReference type="PANTHER" id="PTHR33495:SF2">
    <property type="entry name" value="ANTI-SIGMA FACTOR ANTAGONIST TM_1081-RELATED"/>
    <property type="match status" value="1"/>
</dbReference>
<comment type="caution">
    <text evidence="4">The sequence shown here is derived from an EMBL/GenBank/DDBJ whole genome shotgun (WGS) entry which is preliminary data.</text>
</comment>
<feature type="domain" description="STAS" evidence="3">
    <location>
        <begin position="9"/>
        <end position="108"/>
    </location>
</feature>
<reference evidence="4" key="1">
    <citation type="journal article" date="2014" name="Int. J. Syst. Evol. Microbiol.">
        <title>Complete genome sequence of Corynebacterium casei LMG S-19264T (=DSM 44701T), isolated from a smear-ripened cheese.</title>
        <authorList>
            <consortium name="US DOE Joint Genome Institute (JGI-PGF)"/>
            <person name="Walter F."/>
            <person name="Albersmeier A."/>
            <person name="Kalinowski J."/>
            <person name="Ruckert C."/>
        </authorList>
    </citation>
    <scope>NUCLEOTIDE SEQUENCE</scope>
    <source>
        <strain evidence="4">JCM 3276</strain>
    </source>
</reference>
<dbReference type="Pfam" id="PF01740">
    <property type="entry name" value="STAS"/>
    <property type="match status" value="1"/>
</dbReference>
<dbReference type="AlphaFoldDB" id="A0A918GF63"/>